<proteinExistence type="predicted"/>
<dbReference type="AlphaFoldDB" id="A0A8J4D826"/>
<name>A0A8J4D826_9CHLO</name>
<dbReference type="SUPFAM" id="SSF51905">
    <property type="entry name" value="FAD/NAD(P)-binding domain"/>
    <property type="match status" value="1"/>
</dbReference>
<comment type="caution">
    <text evidence="4">The sequence shown here is derived from an EMBL/GenBank/DDBJ whole genome shotgun (WGS) entry which is preliminary data.</text>
</comment>
<feature type="domain" description="Amine oxidase" evidence="2">
    <location>
        <begin position="70"/>
        <end position="475"/>
    </location>
</feature>
<dbReference type="Gene3D" id="3.50.50.60">
    <property type="entry name" value="FAD/NAD(P)-binding domain"/>
    <property type="match status" value="1"/>
</dbReference>
<accession>A0A8J4D826</accession>
<dbReference type="PRINTS" id="PR00420">
    <property type="entry name" value="RNGMNOXGNASE"/>
</dbReference>
<dbReference type="PANTHER" id="PTHR42841">
    <property type="entry name" value="AMINE OXIDASE"/>
    <property type="match status" value="1"/>
</dbReference>
<organism evidence="4 5">
    <name type="scientific">Volvox reticuliferus</name>
    <dbReference type="NCBI Taxonomy" id="1737510"/>
    <lineage>
        <taxon>Eukaryota</taxon>
        <taxon>Viridiplantae</taxon>
        <taxon>Chlorophyta</taxon>
        <taxon>core chlorophytes</taxon>
        <taxon>Chlorophyceae</taxon>
        <taxon>CS clade</taxon>
        <taxon>Chlamydomonadales</taxon>
        <taxon>Volvocaceae</taxon>
        <taxon>Volvox</taxon>
    </lineage>
</organism>
<dbReference type="Proteomes" id="UP000747110">
    <property type="component" value="Unassembled WGS sequence"/>
</dbReference>
<dbReference type="GO" id="GO:0016491">
    <property type="term" value="F:oxidoreductase activity"/>
    <property type="evidence" value="ECO:0007669"/>
    <property type="project" value="InterPro"/>
</dbReference>
<evidence type="ECO:0000313" key="4">
    <source>
        <dbReference type="EMBL" id="GIL95598.1"/>
    </source>
</evidence>
<dbReference type="Pfam" id="PF01593">
    <property type="entry name" value="Amino_oxidase"/>
    <property type="match status" value="1"/>
</dbReference>
<reference evidence="4" key="1">
    <citation type="journal article" date="2021" name="Proc. Natl. Acad. Sci. U.S.A.">
        <title>Three genomes in the algal genus Volvox reveal the fate of a haploid sex-determining region after a transition to homothallism.</title>
        <authorList>
            <person name="Yamamoto K."/>
            <person name="Hamaji T."/>
            <person name="Kawai-Toyooka H."/>
            <person name="Matsuzaki R."/>
            <person name="Takahashi F."/>
            <person name="Nishimura Y."/>
            <person name="Kawachi M."/>
            <person name="Noguchi H."/>
            <person name="Minakuchi Y."/>
            <person name="Umen J.G."/>
            <person name="Toyoda A."/>
            <person name="Nozaki H."/>
        </authorList>
    </citation>
    <scope>NUCLEOTIDE SEQUENCE</scope>
    <source>
        <strain evidence="4">NIES-3785</strain>
        <strain evidence="3">NIES-3786</strain>
    </source>
</reference>
<evidence type="ECO:0000313" key="5">
    <source>
        <dbReference type="Proteomes" id="UP000722791"/>
    </source>
</evidence>
<feature type="compositionally biased region" description="Polar residues" evidence="1">
    <location>
        <begin position="1"/>
        <end position="12"/>
    </location>
</feature>
<feature type="region of interest" description="Disordered" evidence="1">
    <location>
        <begin position="1"/>
        <end position="21"/>
    </location>
</feature>
<sequence>MSLAQKTQMSSRSFRHDPQSTRLGAAVRSVRPFVPCHSAPAAASVRRLQIRVGALSSDYQPDVIVVGAGVAGLSCGATLAQRGVRPAVLEASDGVGGRVRTDTVDGFLLDRGFQIFLTGYPEAQAALDYSALQLQPFYAGALVWQEGSFHRVADPLRHFADGLASLPNPVGTPLDKVMVGVFRLKSLLGSVEELLARPETTIAERLKAEGFTDSIIRSFFRPFLGGIFFDRQLRTSSRLFEFVMRMLATGSNCLPAKGIGAVADQLATKLPQGAITLNTKVDAVRGKEVILADGTKLTARRGVVVAVEGPEASRILGGALQSSPSKPDPGVGTCCLYFRAPKPPSSENILYLNGEDGGIVNNCCFPSTVAPSYAPPGQALVSVSTVGTFPELSDEALEGEVRKQMSTWFGSGEVASWTHLRTYRIPFAQPNQAPPTNFSRPVALGGGVFVCGDHRDSATLDGAIKSGRRAAEALLQQ</sequence>
<dbReference type="EMBL" id="BNCQ01000002">
    <property type="protein sequence ID" value="GIL95598.1"/>
    <property type="molecule type" value="Genomic_DNA"/>
</dbReference>
<keyword evidence="6" id="KW-1185">Reference proteome</keyword>
<dbReference type="InterPro" id="IPR036188">
    <property type="entry name" value="FAD/NAD-bd_sf"/>
</dbReference>
<evidence type="ECO:0000313" key="3">
    <source>
        <dbReference type="EMBL" id="GIL82041.1"/>
    </source>
</evidence>
<dbReference type="EMBL" id="BNCP01000022">
    <property type="protein sequence ID" value="GIL82041.1"/>
    <property type="molecule type" value="Genomic_DNA"/>
</dbReference>
<evidence type="ECO:0000256" key="1">
    <source>
        <dbReference type="SAM" id="MobiDB-lite"/>
    </source>
</evidence>
<dbReference type="Proteomes" id="UP000722791">
    <property type="component" value="Unassembled WGS sequence"/>
</dbReference>
<gene>
    <name evidence="3" type="ORF">Vretifemale_10990</name>
    <name evidence="4" type="ORF">Vretimale_1587</name>
</gene>
<evidence type="ECO:0000313" key="6">
    <source>
        <dbReference type="Proteomes" id="UP000747110"/>
    </source>
</evidence>
<dbReference type="InterPro" id="IPR002937">
    <property type="entry name" value="Amino_oxidase"/>
</dbReference>
<dbReference type="OrthoDB" id="5046242at2759"/>
<protein>
    <recommendedName>
        <fullName evidence="2">Amine oxidase domain-containing protein</fullName>
    </recommendedName>
</protein>
<evidence type="ECO:0000259" key="2">
    <source>
        <dbReference type="Pfam" id="PF01593"/>
    </source>
</evidence>